<proteinExistence type="predicted"/>
<feature type="transmembrane region" description="Helical" evidence="1">
    <location>
        <begin position="201"/>
        <end position="221"/>
    </location>
</feature>
<gene>
    <name evidence="2" type="ORF">OXX778_LOCUS6047</name>
</gene>
<evidence type="ECO:0000313" key="3">
    <source>
        <dbReference type="Proteomes" id="UP000663879"/>
    </source>
</evidence>
<keyword evidence="1" id="KW-0472">Membrane</keyword>
<evidence type="ECO:0000313" key="2">
    <source>
        <dbReference type="EMBL" id="CAF0792570.1"/>
    </source>
</evidence>
<feature type="transmembrane region" description="Helical" evidence="1">
    <location>
        <begin position="89"/>
        <end position="105"/>
    </location>
</feature>
<dbReference type="EMBL" id="CAJNOC010000693">
    <property type="protein sequence ID" value="CAF0792570.1"/>
    <property type="molecule type" value="Genomic_DNA"/>
</dbReference>
<keyword evidence="1" id="KW-1133">Transmembrane helix</keyword>
<name>A0A813S845_9BILA</name>
<dbReference type="OrthoDB" id="10191635at2759"/>
<keyword evidence="3" id="KW-1185">Reference proteome</keyword>
<evidence type="ECO:0000256" key="1">
    <source>
        <dbReference type="SAM" id="Phobius"/>
    </source>
</evidence>
<feature type="transmembrane region" description="Helical" evidence="1">
    <location>
        <begin position="21"/>
        <end position="45"/>
    </location>
</feature>
<organism evidence="2 3">
    <name type="scientific">Brachionus calyciflorus</name>
    <dbReference type="NCBI Taxonomy" id="104777"/>
    <lineage>
        <taxon>Eukaryota</taxon>
        <taxon>Metazoa</taxon>
        <taxon>Spiralia</taxon>
        <taxon>Gnathifera</taxon>
        <taxon>Rotifera</taxon>
        <taxon>Eurotatoria</taxon>
        <taxon>Monogononta</taxon>
        <taxon>Pseudotrocha</taxon>
        <taxon>Ploima</taxon>
        <taxon>Brachionidae</taxon>
        <taxon>Brachionus</taxon>
    </lineage>
</organism>
<dbReference type="Gene3D" id="1.20.1070.10">
    <property type="entry name" value="Rhodopsin 7-helix transmembrane proteins"/>
    <property type="match status" value="1"/>
</dbReference>
<feature type="transmembrane region" description="Helical" evidence="1">
    <location>
        <begin position="323"/>
        <end position="343"/>
    </location>
</feature>
<sequence length="377" mass="44123">MLNDFKEKARIIMRKDEENDVILSYICPTVGGLGFFLYLISFVVFSNPEFKEVLYKYLKMESLSVLLDLLITSIKPIYYCRTCSVSRTYFSQVYFIGFIVYGASILEQSAIINRILSTLCCLMLLRNKIGRMRMFFAMNSYKIISLFVFFSSATLFSYQVFMFEIVLIEKEILNVTICEYTLEKSEFSKTRIKTVLEISAFLIRDGINLIILIVLNSIIFLRFRNELIRKKVFFKPTNSNLKVSIQRDELVINIKNLNLNTLNQVRDELVPINASLLNRIKKSQNKQAIMVIITCLSCCIGRIPILIFFILRNFDNEEKYHNFTKLAILAVYLSYILNVYLYYHIKLELSFLWGNEIALIQFGRSFQFVFDTTATKM</sequence>
<accession>A0A813S845</accession>
<comment type="caution">
    <text evidence="2">The sequence shown here is derived from an EMBL/GenBank/DDBJ whole genome shotgun (WGS) entry which is preliminary data.</text>
</comment>
<feature type="transmembrane region" description="Helical" evidence="1">
    <location>
        <begin position="141"/>
        <end position="161"/>
    </location>
</feature>
<dbReference type="Proteomes" id="UP000663879">
    <property type="component" value="Unassembled WGS sequence"/>
</dbReference>
<reference evidence="2" key="1">
    <citation type="submission" date="2021-02" db="EMBL/GenBank/DDBJ databases">
        <authorList>
            <person name="Nowell W R."/>
        </authorList>
    </citation>
    <scope>NUCLEOTIDE SEQUENCE</scope>
    <source>
        <strain evidence="2">Ploen Becks lab</strain>
    </source>
</reference>
<feature type="transmembrane region" description="Helical" evidence="1">
    <location>
        <begin position="288"/>
        <end position="311"/>
    </location>
</feature>
<keyword evidence="1" id="KW-0812">Transmembrane</keyword>
<protein>
    <submittedName>
        <fullName evidence="2">Uncharacterized protein</fullName>
    </submittedName>
</protein>
<dbReference type="AlphaFoldDB" id="A0A813S845"/>